<keyword evidence="2" id="KW-0808">Transferase</keyword>
<gene>
    <name evidence="2" type="ORF">DFP89_10498</name>
</gene>
<dbReference type="PANTHER" id="PTHR43441">
    <property type="entry name" value="RIBOSOMAL-PROTEIN-SERINE ACETYLTRANSFERASE"/>
    <property type="match status" value="1"/>
</dbReference>
<dbReference type="AlphaFoldDB" id="A0A368Z2S4"/>
<name>A0A368Z2S4_9RHOB</name>
<dbReference type="InterPro" id="IPR000182">
    <property type="entry name" value="GNAT_dom"/>
</dbReference>
<dbReference type="PROSITE" id="PS51186">
    <property type="entry name" value="GNAT"/>
    <property type="match status" value="1"/>
</dbReference>
<dbReference type="GO" id="GO:0008999">
    <property type="term" value="F:protein-N-terminal-alanine acetyltransferase activity"/>
    <property type="evidence" value="ECO:0007669"/>
    <property type="project" value="TreeGrafter"/>
</dbReference>
<dbReference type="InterPro" id="IPR051908">
    <property type="entry name" value="Ribosomal_N-acetyltransferase"/>
</dbReference>
<dbReference type="Gene3D" id="3.40.630.30">
    <property type="match status" value="1"/>
</dbReference>
<dbReference type="Proteomes" id="UP000253345">
    <property type="component" value="Unassembled WGS sequence"/>
</dbReference>
<dbReference type="RefSeq" id="WP_114348425.1">
    <property type="nucleotide sequence ID" value="NZ_QPJL01000004.1"/>
</dbReference>
<evidence type="ECO:0000259" key="1">
    <source>
        <dbReference type="PROSITE" id="PS51186"/>
    </source>
</evidence>
<dbReference type="GO" id="GO:1990189">
    <property type="term" value="F:protein N-terminal-serine acetyltransferase activity"/>
    <property type="evidence" value="ECO:0007669"/>
    <property type="project" value="TreeGrafter"/>
</dbReference>
<feature type="domain" description="N-acetyltransferase" evidence="1">
    <location>
        <begin position="9"/>
        <end position="165"/>
    </location>
</feature>
<keyword evidence="3" id="KW-1185">Reference proteome</keyword>
<evidence type="ECO:0000313" key="3">
    <source>
        <dbReference type="Proteomes" id="UP000253345"/>
    </source>
</evidence>
<comment type="caution">
    <text evidence="2">The sequence shown here is derived from an EMBL/GenBank/DDBJ whole genome shotgun (WGS) entry which is preliminary data.</text>
</comment>
<sequence length="166" mass="18853">MEHLQTHRVILRPFTPADAPEAFACITDRLTRYLAWDPPQTIHEFHPVWEGWIKAARAGTDLHFTARLPETDEFLGLLGLHDIPSGHPEIGIWLRDEAQGQGHGHDMVVALIRRATARYAPPYFRYPVAVENRPSRRIAEKLGGTIIGRYRTQKYDGVIYAIPPIG</sequence>
<protein>
    <submittedName>
        <fullName evidence="2">RimJ/RimL family protein N-acetyltransferase</fullName>
    </submittedName>
</protein>
<evidence type="ECO:0000313" key="2">
    <source>
        <dbReference type="EMBL" id="RCW86711.1"/>
    </source>
</evidence>
<dbReference type="GO" id="GO:0005737">
    <property type="term" value="C:cytoplasm"/>
    <property type="evidence" value="ECO:0007669"/>
    <property type="project" value="TreeGrafter"/>
</dbReference>
<dbReference type="EMBL" id="QPJL01000004">
    <property type="protein sequence ID" value="RCW86711.1"/>
    <property type="molecule type" value="Genomic_DNA"/>
</dbReference>
<accession>A0A368Z2S4</accession>
<dbReference type="OrthoDB" id="6293260at2"/>
<dbReference type="Pfam" id="PF13302">
    <property type="entry name" value="Acetyltransf_3"/>
    <property type="match status" value="1"/>
</dbReference>
<reference evidence="2 3" key="1">
    <citation type="submission" date="2018-07" db="EMBL/GenBank/DDBJ databases">
        <title>Genomic Encyclopedia of Type Strains, Phase III (KMG-III): the genomes of soil and plant-associated and newly described type strains.</title>
        <authorList>
            <person name="Whitman W."/>
        </authorList>
    </citation>
    <scope>NUCLEOTIDE SEQUENCE [LARGE SCALE GENOMIC DNA]</scope>
    <source>
        <strain evidence="2 3">CECT 8525</strain>
    </source>
</reference>
<proteinExistence type="predicted"/>
<dbReference type="PANTHER" id="PTHR43441:SF2">
    <property type="entry name" value="FAMILY ACETYLTRANSFERASE, PUTATIVE (AFU_ORTHOLOGUE AFUA_7G00850)-RELATED"/>
    <property type="match status" value="1"/>
</dbReference>
<dbReference type="InterPro" id="IPR016181">
    <property type="entry name" value="Acyl_CoA_acyltransferase"/>
</dbReference>
<dbReference type="SUPFAM" id="SSF55729">
    <property type="entry name" value="Acyl-CoA N-acyltransferases (Nat)"/>
    <property type="match status" value="1"/>
</dbReference>
<organism evidence="2 3">
    <name type="scientific">Paracoccus lutimaris</name>
    <dbReference type="NCBI Taxonomy" id="1490030"/>
    <lineage>
        <taxon>Bacteria</taxon>
        <taxon>Pseudomonadati</taxon>
        <taxon>Pseudomonadota</taxon>
        <taxon>Alphaproteobacteria</taxon>
        <taxon>Rhodobacterales</taxon>
        <taxon>Paracoccaceae</taxon>
        <taxon>Paracoccus</taxon>
    </lineage>
</organism>